<gene>
    <name evidence="3" type="ORF">Salat_1458400</name>
</gene>
<feature type="compositionally biased region" description="Basic residues" evidence="2">
    <location>
        <begin position="59"/>
        <end position="89"/>
    </location>
</feature>
<organism evidence="3 4">
    <name type="scientific">Sesamum alatum</name>
    <dbReference type="NCBI Taxonomy" id="300844"/>
    <lineage>
        <taxon>Eukaryota</taxon>
        <taxon>Viridiplantae</taxon>
        <taxon>Streptophyta</taxon>
        <taxon>Embryophyta</taxon>
        <taxon>Tracheophyta</taxon>
        <taxon>Spermatophyta</taxon>
        <taxon>Magnoliopsida</taxon>
        <taxon>eudicotyledons</taxon>
        <taxon>Gunneridae</taxon>
        <taxon>Pentapetalae</taxon>
        <taxon>asterids</taxon>
        <taxon>lamiids</taxon>
        <taxon>Lamiales</taxon>
        <taxon>Pedaliaceae</taxon>
        <taxon>Sesamum</taxon>
    </lineage>
</organism>
<keyword evidence="1" id="KW-0175">Coiled coil</keyword>
<keyword evidence="4" id="KW-1185">Reference proteome</keyword>
<proteinExistence type="predicted"/>
<dbReference type="Proteomes" id="UP001293254">
    <property type="component" value="Unassembled WGS sequence"/>
</dbReference>
<evidence type="ECO:0000313" key="3">
    <source>
        <dbReference type="EMBL" id="KAK4426896.1"/>
    </source>
</evidence>
<evidence type="ECO:0000256" key="2">
    <source>
        <dbReference type="SAM" id="MobiDB-lite"/>
    </source>
</evidence>
<accession>A0AAE1YAW8</accession>
<comment type="caution">
    <text evidence="3">The sequence shown here is derived from an EMBL/GenBank/DDBJ whole genome shotgun (WGS) entry which is preliminary data.</text>
</comment>
<sequence>MFPAPTPAPATTAIEIPSEDTEVAGEEVDSAARTQPYTTKSPTQKAKSKGKEVAEGPSKPRKRKRKHKGSQSSKSSKRSKSRSDKRKAKQAADKAKEAENLKLVAELTEWWKGARTELRTPKCATLVPTAHTQIEEHHAHAMAFGHHLSLRCSYLRTEKITSDEKLSKAQKQLEESHKLRAAAEERVKQLEAQLDELSFRSRIEIDTGRTVAWKQEKMKTERLAEGCNAYLASDEHKELIKQTRLQGARDFLKAPAVNVAVGIKATEFLNHFERCKSLVLKLKGFTEIFDLSWLDRSLDGNLAAFPEEEVPPPVDDEFESLIEEVENMDAPPSISLFFLSFFVDRFEHSRIDRDTIAFVIG</sequence>
<protein>
    <submittedName>
        <fullName evidence="3">Uncharacterized protein</fullName>
    </submittedName>
</protein>
<feature type="region of interest" description="Disordered" evidence="2">
    <location>
        <begin position="1"/>
        <end position="97"/>
    </location>
</feature>
<dbReference type="SUPFAM" id="SSF144284">
    <property type="entry name" value="Sec2 N-terminal region"/>
    <property type="match status" value="1"/>
</dbReference>
<dbReference type="AlphaFoldDB" id="A0AAE1YAW8"/>
<evidence type="ECO:0000313" key="4">
    <source>
        <dbReference type="Proteomes" id="UP001293254"/>
    </source>
</evidence>
<reference evidence="3" key="1">
    <citation type="submission" date="2020-06" db="EMBL/GenBank/DDBJ databases">
        <authorList>
            <person name="Li T."/>
            <person name="Hu X."/>
            <person name="Zhang T."/>
            <person name="Song X."/>
            <person name="Zhang H."/>
            <person name="Dai N."/>
            <person name="Sheng W."/>
            <person name="Hou X."/>
            <person name="Wei L."/>
        </authorList>
    </citation>
    <scope>NUCLEOTIDE SEQUENCE</scope>
    <source>
        <strain evidence="3">3651</strain>
        <tissue evidence="3">Leaf</tissue>
    </source>
</reference>
<feature type="compositionally biased region" description="Acidic residues" evidence="2">
    <location>
        <begin position="17"/>
        <end position="29"/>
    </location>
</feature>
<dbReference type="EMBL" id="JACGWO010000005">
    <property type="protein sequence ID" value="KAK4426896.1"/>
    <property type="molecule type" value="Genomic_DNA"/>
</dbReference>
<feature type="compositionally biased region" description="Polar residues" evidence="2">
    <location>
        <begin position="32"/>
        <end position="45"/>
    </location>
</feature>
<feature type="coiled-coil region" evidence="1">
    <location>
        <begin position="166"/>
        <end position="200"/>
    </location>
</feature>
<reference evidence="3" key="2">
    <citation type="journal article" date="2024" name="Plant">
        <title>Genomic evolution and insights into agronomic trait innovations of Sesamum species.</title>
        <authorList>
            <person name="Miao H."/>
            <person name="Wang L."/>
            <person name="Qu L."/>
            <person name="Liu H."/>
            <person name="Sun Y."/>
            <person name="Le M."/>
            <person name="Wang Q."/>
            <person name="Wei S."/>
            <person name="Zheng Y."/>
            <person name="Lin W."/>
            <person name="Duan Y."/>
            <person name="Cao H."/>
            <person name="Xiong S."/>
            <person name="Wang X."/>
            <person name="Wei L."/>
            <person name="Li C."/>
            <person name="Ma Q."/>
            <person name="Ju M."/>
            <person name="Zhao R."/>
            <person name="Li G."/>
            <person name="Mu C."/>
            <person name="Tian Q."/>
            <person name="Mei H."/>
            <person name="Zhang T."/>
            <person name="Gao T."/>
            <person name="Zhang H."/>
        </authorList>
    </citation>
    <scope>NUCLEOTIDE SEQUENCE</scope>
    <source>
        <strain evidence="3">3651</strain>
    </source>
</reference>
<evidence type="ECO:0000256" key="1">
    <source>
        <dbReference type="SAM" id="Coils"/>
    </source>
</evidence>
<name>A0AAE1YAW8_9LAMI</name>